<feature type="signal peptide" evidence="2">
    <location>
        <begin position="1"/>
        <end position="18"/>
    </location>
</feature>
<name>L1IRK7_GUITC</name>
<keyword evidence="2" id="KW-0732">Signal</keyword>
<dbReference type="EnsemblProtists" id="EKX38460">
    <property type="protein sequence ID" value="EKX38460"/>
    <property type="gene ID" value="GUITHDRAFT_144236"/>
</dbReference>
<dbReference type="SUPFAM" id="SSF48452">
    <property type="entry name" value="TPR-like"/>
    <property type="match status" value="1"/>
</dbReference>
<feature type="chain" id="PRO_5008770335" description="Pentacotripeptide-repeat region of PRORP domain-containing protein" evidence="2">
    <location>
        <begin position="19"/>
        <end position="353"/>
    </location>
</feature>
<dbReference type="Proteomes" id="UP000011087">
    <property type="component" value="Unassembled WGS sequence"/>
</dbReference>
<dbReference type="PaxDb" id="55529-EKX38460"/>
<dbReference type="PROSITE" id="PS51375">
    <property type="entry name" value="PPR"/>
    <property type="match status" value="1"/>
</dbReference>
<dbReference type="Gene3D" id="1.25.40.10">
    <property type="entry name" value="Tetratricopeptide repeat domain"/>
    <property type="match status" value="1"/>
</dbReference>
<evidence type="ECO:0000256" key="1">
    <source>
        <dbReference type="PROSITE-ProRule" id="PRU00708"/>
    </source>
</evidence>
<dbReference type="InterPro" id="IPR002885">
    <property type="entry name" value="PPR_rpt"/>
</dbReference>
<sequence length="353" mass="39328">MSSFLLPLAYLLTPLISGHPLNLSRAARLIHSLSIERRVDESFQGPDYPHVLPPSPPSVFASSLESRVGANTGICHDLIDLATECSSPNKILQVYDCIQQRDIKIDTFHRHALVSLLCQMDAFVFAQEAMNGLAMGPQRANAESYLELVGAGFRAGSSEECLAIVKEFIQIAPRARRPTIDFFNFCLLVSCLLECKKYSRALMCYERMIELNFQPGSDLMNTYIECLAASKNPEHHELAWGMYLRLEALARARKILESAPGQDLYTKKARSQSDASRNSRTPVVSRLSSWNSMKQQQVGAVDGWLRLKHLLQTPSVEIPKAQVVSNKSIVQRPKVVAIASSSRNVELLSCPRV</sequence>
<gene>
    <name evidence="3" type="ORF">GUITHDRAFT_144236</name>
</gene>
<evidence type="ECO:0008006" key="6">
    <source>
        <dbReference type="Google" id="ProtNLM"/>
    </source>
</evidence>
<dbReference type="HOGENOM" id="CLU_786314_0_0_1"/>
<reference evidence="4" key="3">
    <citation type="submission" date="2016-03" db="UniProtKB">
        <authorList>
            <consortium name="EnsemblProtists"/>
        </authorList>
    </citation>
    <scope>IDENTIFICATION</scope>
</reference>
<proteinExistence type="predicted"/>
<evidence type="ECO:0000313" key="5">
    <source>
        <dbReference type="Proteomes" id="UP000011087"/>
    </source>
</evidence>
<organism evidence="3">
    <name type="scientific">Guillardia theta (strain CCMP2712)</name>
    <name type="common">Cryptophyte</name>
    <dbReference type="NCBI Taxonomy" id="905079"/>
    <lineage>
        <taxon>Eukaryota</taxon>
        <taxon>Cryptophyceae</taxon>
        <taxon>Pyrenomonadales</taxon>
        <taxon>Geminigeraceae</taxon>
        <taxon>Guillardia</taxon>
    </lineage>
</organism>
<reference evidence="5" key="2">
    <citation type="submission" date="2012-11" db="EMBL/GenBank/DDBJ databases">
        <authorList>
            <person name="Kuo A."/>
            <person name="Curtis B.A."/>
            <person name="Tanifuji G."/>
            <person name="Burki F."/>
            <person name="Gruber A."/>
            <person name="Irimia M."/>
            <person name="Maruyama S."/>
            <person name="Arias M.C."/>
            <person name="Ball S.G."/>
            <person name="Gile G.H."/>
            <person name="Hirakawa Y."/>
            <person name="Hopkins J.F."/>
            <person name="Rensing S.A."/>
            <person name="Schmutz J."/>
            <person name="Symeonidi A."/>
            <person name="Elias M."/>
            <person name="Eveleigh R.J."/>
            <person name="Herman E.K."/>
            <person name="Klute M.J."/>
            <person name="Nakayama T."/>
            <person name="Obornik M."/>
            <person name="Reyes-Prieto A."/>
            <person name="Armbrust E.V."/>
            <person name="Aves S.J."/>
            <person name="Beiko R.G."/>
            <person name="Coutinho P."/>
            <person name="Dacks J.B."/>
            <person name="Durnford D.G."/>
            <person name="Fast N.M."/>
            <person name="Green B.R."/>
            <person name="Grisdale C."/>
            <person name="Hempe F."/>
            <person name="Henrissat B."/>
            <person name="Hoppner M.P."/>
            <person name="Ishida K.-I."/>
            <person name="Kim E."/>
            <person name="Koreny L."/>
            <person name="Kroth P.G."/>
            <person name="Liu Y."/>
            <person name="Malik S.-B."/>
            <person name="Maier U.G."/>
            <person name="McRose D."/>
            <person name="Mock T."/>
            <person name="Neilson J.A."/>
            <person name="Onodera N.T."/>
            <person name="Poole A.M."/>
            <person name="Pritham E.J."/>
            <person name="Richards T.A."/>
            <person name="Rocap G."/>
            <person name="Roy S.W."/>
            <person name="Sarai C."/>
            <person name="Schaack S."/>
            <person name="Shirato S."/>
            <person name="Slamovits C.H."/>
            <person name="Spencer D.F."/>
            <person name="Suzuki S."/>
            <person name="Worden A.Z."/>
            <person name="Zauner S."/>
            <person name="Barry K."/>
            <person name="Bell C."/>
            <person name="Bharti A.K."/>
            <person name="Crow J.A."/>
            <person name="Grimwood J."/>
            <person name="Kramer R."/>
            <person name="Lindquist E."/>
            <person name="Lucas S."/>
            <person name="Salamov A."/>
            <person name="McFadden G.I."/>
            <person name="Lane C.E."/>
            <person name="Keeling P.J."/>
            <person name="Gray M.W."/>
            <person name="Grigoriev I.V."/>
            <person name="Archibald J.M."/>
        </authorList>
    </citation>
    <scope>NUCLEOTIDE SEQUENCE</scope>
    <source>
        <strain evidence="5">CCMP2712</strain>
    </source>
</reference>
<evidence type="ECO:0000256" key="2">
    <source>
        <dbReference type="SAM" id="SignalP"/>
    </source>
</evidence>
<protein>
    <recommendedName>
        <fullName evidence="6">Pentacotripeptide-repeat region of PRORP domain-containing protein</fullName>
    </recommendedName>
</protein>
<evidence type="ECO:0000313" key="3">
    <source>
        <dbReference type="EMBL" id="EKX38460.1"/>
    </source>
</evidence>
<keyword evidence="5" id="KW-1185">Reference proteome</keyword>
<reference evidence="3 5" key="1">
    <citation type="journal article" date="2012" name="Nature">
        <title>Algal genomes reveal evolutionary mosaicism and the fate of nucleomorphs.</title>
        <authorList>
            <consortium name="DOE Joint Genome Institute"/>
            <person name="Curtis B.A."/>
            <person name="Tanifuji G."/>
            <person name="Burki F."/>
            <person name="Gruber A."/>
            <person name="Irimia M."/>
            <person name="Maruyama S."/>
            <person name="Arias M.C."/>
            <person name="Ball S.G."/>
            <person name="Gile G.H."/>
            <person name="Hirakawa Y."/>
            <person name="Hopkins J.F."/>
            <person name="Kuo A."/>
            <person name="Rensing S.A."/>
            <person name="Schmutz J."/>
            <person name="Symeonidi A."/>
            <person name="Elias M."/>
            <person name="Eveleigh R.J."/>
            <person name="Herman E.K."/>
            <person name="Klute M.J."/>
            <person name="Nakayama T."/>
            <person name="Obornik M."/>
            <person name="Reyes-Prieto A."/>
            <person name="Armbrust E.V."/>
            <person name="Aves S.J."/>
            <person name="Beiko R.G."/>
            <person name="Coutinho P."/>
            <person name="Dacks J.B."/>
            <person name="Durnford D.G."/>
            <person name="Fast N.M."/>
            <person name="Green B.R."/>
            <person name="Grisdale C.J."/>
            <person name="Hempel F."/>
            <person name="Henrissat B."/>
            <person name="Hoppner M.P."/>
            <person name="Ishida K."/>
            <person name="Kim E."/>
            <person name="Koreny L."/>
            <person name="Kroth P.G."/>
            <person name="Liu Y."/>
            <person name="Malik S.B."/>
            <person name="Maier U.G."/>
            <person name="McRose D."/>
            <person name="Mock T."/>
            <person name="Neilson J.A."/>
            <person name="Onodera N.T."/>
            <person name="Poole A.M."/>
            <person name="Pritham E.J."/>
            <person name="Richards T.A."/>
            <person name="Rocap G."/>
            <person name="Roy S.W."/>
            <person name="Sarai C."/>
            <person name="Schaack S."/>
            <person name="Shirato S."/>
            <person name="Slamovits C.H."/>
            <person name="Spencer D.F."/>
            <person name="Suzuki S."/>
            <person name="Worden A.Z."/>
            <person name="Zauner S."/>
            <person name="Barry K."/>
            <person name="Bell C."/>
            <person name="Bharti A.K."/>
            <person name="Crow J.A."/>
            <person name="Grimwood J."/>
            <person name="Kramer R."/>
            <person name="Lindquist E."/>
            <person name="Lucas S."/>
            <person name="Salamov A."/>
            <person name="McFadden G.I."/>
            <person name="Lane C.E."/>
            <person name="Keeling P.J."/>
            <person name="Gray M.W."/>
            <person name="Grigoriev I.V."/>
            <person name="Archibald J.M."/>
        </authorList>
    </citation>
    <scope>NUCLEOTIDE SEQUENCE</scope>
    <source>
        <strain evidence="3 5">CCMP2712</strain>
    </source>
</reference>
<dbReference type="EMBL" id="JH993048">
    <property type="protein sequence ID" value="EKX38460.1"/>
    <property type="molecule type" value="Genomic_DNA"/>
</dbReference>
<feature type="repeat" description="PPR" evidence="1">
    <location>
        <begin position="181"/>
        <end position="215"/>
    </location>
</feature>
<accession>L1IRK7</accession>
<evidence type="ECO:0000313" key="4">
    <source>
        <dbReference type="EnsemblProtists" id="EKX38460"/>
    </source>
</evidence>
<dbReference type="InterPro" id="IPR011990">
    <property type="entry name" value="TPR-like_helical_dom_sf"/>
</dbReference>
<dbReference type="KEGG" id="gtt:GUITHDRAFT_144236"/>
<dbReference type="GeneID" id="17295211"/>
<dbReference type="AlphaFoldDB" id="L1IRK7"/>
<dbReference type="RefSeq" id="XP_005825440.1">
    <property type="nucleotide sequence ID" value="XM_005825383.1"/>
</dbReference>